<evidence type="ECO:0000313" key="3">
    <source>
        <dbReference type="Proteomes" id="UP001165160"/>
    </source>
</evidence>
<dbReference type="Pfam" id="PF25072">
    <property type="entry name" value="DUF7796"/>
    <property type="match status" value="1"/>
</dbReference>
<name>A0A9W6Z8W9_9STRA</name>
<dbReference type="AlphaFoldDB" id="A0A9W6Z8W9"/>
<sequence length="182" mass="21340">MDTDTEFLRTRNVSYYRNFFPDDAGWDYPTSIDNMVKQWHSIERAWGAMQAAEITSNMMYSRVGLFRLDVFYTNEVDLLDGDAVVPDWHSFGGINDRIFYGSRFNANIWATHRFRKLPDYVTETGIKGIKSEKFMKFLMRDVPLTRKRICFRRVRANGDIRFEREDGVDLCAPWNKGIPGVP</sequence>
<dbReference type="Proteomes" id="UP001165160">
    <property type="component" value="Unassembled WGS sequence"/>
</dbReference>
<organism evidence="2 3">
    <name type="scientific">Triparma verrucosa</name>
    <dbReference type="NCBI Taxonomy" id="1606542"/>
    <lineage>
        <taxon>Eukaryota</taxon>
        <taxon>Sar</taxon>
        <taxon>Stramenopiles</taxon>
        <taxon>Ochrophyta</taxon>
        <taxon>Bolidophyceae</taxon>
        <taxon>Parmales</taxon>
        <taxon>Triparmaceae</taxon>
        <taxon>Triparma</taxon>
    </lineage>
</organism>
<evidence type="ECO:0000313" key="2">
    <source>
        <dbReference type="EMBL" id="GMH46733.1"/>
    </source>
</evidence>
<feature type="domain" description="DUF7796" evidence="1">
    <location>
        <begin position="27"/>
        <end position="151"/>
    </location>
</feature>
<dbReference type="InterPro" id="IPR056698">
    <property type="entry name" value="DUF7796"/>
</dbReference>
<keyword evidence="3" id="KW-1185">Reference proteome</keyword>
<reference evidence="3" key="1">
    <citation type="journal article" date="2023" name="Commun. Biol.">
        <title>Genome analysis of Parmales, the sister group of diatoms, reveals the evolutionary specialization of diatoms from phago-mixotrophs to photoautotrophs.</title>
        <authorList>
            <person name="Ban H."/>
            <person name="Sato S."/>
            <person name="Yoshikawa S."/>
            <person name="Yamada K."/>
            <person name="Nakamura Y."/>
            <person name="Ichinomiya M."/>
            <person name="Sato N."/>
            <person name="Blanc-Mathieu R."/>
            <person name="Endo H."/>
            <person name="Kuwata A."/>
            <person name="Ogata H."/>
        </authorList>
    </citation>
    <scope>NUCLEOTIDE SEQUENCE [LARGE SCALE GENOMIC DNA]</scope>
    <source>
        <strain evidence="3">NIES 3699</strain>
    </source>
</reference>
<protein>
    <recommendedName>
        <fullName evidence="1">DUF7796 domain-containing protein</fullName>
    </recommendedName>
</protein>
<accession>A0A9W6Z8W9</accession>
<dbReference type="EMBL" id="BRXX01000552">
    <property type="protein sequence ID" value="GMH46733.1"/>
    <property type="molecule type" value="Genomic_DNA"/>
</dbReference>
<gene>
    <name evidence="2" type="ORF">TrVE_jg12153</name>
</gene>
<proteinExistence type="predicted"/>
<evidence type="ECO:0000259" key="1">
    <source>
        <dbReference type="Pfam" id="PF25072"/>
    </source>
</evidence>
<comment type="caution">
    <text evidence="2">The sequence shown here is derived from an EMBL/GenBank/DDBJ whole genome shotgun (WGS) entry which is preliminary data.</text>
</comment>